<keyword evidence="1" id="KW-0675">Receptor</keyword>
<proteinExistence type="predicted"/>
<dbReference type="EMBL" id="KB031147">
    <property type="protein sequence ID" value="ELK02231.1"/>
    <property type="molecule type" value="Genomic_DNA"/>
</dbReference>
<keyword evidence="2" id="KW-1185">Reference proteome</keyword>
<reference evidence="2" key="1">
    <citation type="journal article" date="2013" name="Science">
        <title>Comparative analysis of bat genomes provides insight into the evolution of flight and immunity.</title>
        <authorList>
            <person name="Zhang G."/>
            <person name="Cowled C."/>
            <person name="Shi Z."/>
            <person name="Huang Z."/>
            <person name="Bishop-Lilly K.A."/>
            <person name="Fang X."/>
            <person name="Wynne J.W."/>
            <person name="Xiong Z."/>
            <person name="Baker M.L."/>
            <person name="Zhao W."/>
            <person name="Tachedjian M."/>
            <person name="Zhu Y."/>
            <person name="Zhou P."/>
            <person name="Jiang X."/>
            <person name="Ng J."/>
            <person name="Yang L."/>
            <person name="Wu L."/>
            <person name="Xiao J."/>
            <person name="Feng Y."/>
            <person name="Chen Y."/>
            <person name="Sun X."/>
            <person name="Zhang Y."/>
            <person name="Marsh G.A."/>
            <person name="Crameri G."/>
            <person name="Broder C.C."/>
            <person name="Frey K.G."/>
            <person name="Wang L.F."/>
            <person name="Wang J."/>
        </authorList>
    </citation>
    <scope>NUCLEOTIDE SEQUENCE [LARGE SCALE GENOMIC DNA]</scope>
</reference>
<dbReference type="InParanoid" id="L5JUR3"/>
<dbReference type="STRING" id="9402.L5JUR3"/>
<dbReference type="InterPro" id="IPR046338">
    <property type="entry name" value="GAIN_dom_sf"/>
</dbReference>
<gene>
    <name evidence="1" type="ORF">PAL_GLEAN10007738</name>
</gene>
<dbReference type="GO" id="GO:0005886">
    <property type="term" value="C:plasma membrane"/>
    <property type="evidence" value="ECO:0007669"/>
    <property type="project" value="TreeGrafter"/>
</dbReference>
<dbReference type="Proteomes" id="UP000010552">
    <property type="component" value="Unassembled WGS sequence"/>
</dbReference>
<accession>L5JUR3</accession>
<dbReference type="GO" id="GO:0007189">
    <property type="term" value="P:adenylate cyclase-activating G protein-coupled receptor signaling pathway"/>
    <property type="evidence" value="ECO:0007669"/>
    <property type="project" value="TreeGrafter"/>
</dbReference>
<dbReference type="PANTHER" id="PTHR12011">
    <property type="entry name" value="ADHESION G-PROTEIN COUPLED RECEPTOR"/>
    <property type="match status" value="1"/>
</dbReference>
<dbReference type="GO" id="GO:0004930">
    <property type="term" value="F:G protein-coupled receptor activity"/>
    <property type="evidence" value="ECO:0007669"/>
    <property type="project" value="TreeGrafter"/>
</dbReference>
<evidence type="ECO:0000313" key="1">
    <source>
        <dbReference type="EMBL" id="ELK02231.1"/>
    </source>
</evidence>
<sequence>MQNCYANDANEQLLEIELKASSIFTQRRRLGWLGKAGWATSWIITPEGKISGIGSQTHSISIDTGKSQWEKPKYKQCKLLQELPDNIVNLANITISDANLTVPNMALTVLRVDHTFEGMAFSIHSYKEGTDPESKNVIKALTTYIVSASISDTSIQNLADPVVITLQHIEGNQNYDQVQCAFWDFGNNRFLIFVFHCMMKESMREQWQIHFYCRWLRMDNFSVGSSRCRLNVGYKQERLKKTFKHKLLMPSLKSTATSSTFKSLGSVQGMPSEISSPNGERNKYVVYTYIPEILH</sequence>
<dbReference type="eggNOG" id="KOG4193">
    <property type="taxonomic scope" value="Eukaryota"/>
</dbReference>
<protein>
    <submittedName>
        <fullName evidence="1">Putative G-protein coupled receptor 112</fullName>
    </submittedName>
</protein>
<dbReference type="AlphaFoldDB" id="L5JUR3"/>
<name>L5JUR3_PTEAL</name>
<organism evidence="1 2">
    <name type="scientific">Pteropus alecto</name>
    <name type="common">Black flying fox</name>
    <dbReference type="NCBI Taxonomy" id="9402"/>
    <lineage>
        <taxon>Eukaryota</taxon>
        <taxon>Metazoa</taxon>
        <taxon>Chordata</taxon>
        <taxon>Craniata</taxon>
        <taxon>Vertebrata</taxon>
        <taxon>Euteleostomi</taxon>
        <taxon>Mammalia</taxon>
        <taxon>Eutheria</taxon>
        <taxon>Laurasiatheria</taxon>
        <taxon>Chiroptera</taxon>
        <taxon>Yinpterochiroptera</taxon>
        <taxon>Pteropodoidea</taxon>
        <taxon>Pteropodidae</taxon>
        <taxon>Pteropodinae</taxon>
        <taxon>Pteropus</taxon>
    </lineage>
</organism>
<dbReference type="PANTHER" id="PTHR12011:SF277">
    <property type="entry name" value="ADHESION G-PROTEIN COUPLED RECEPTOR G4"/>
    <property type="match status" value="1"/>
</dbReference>
<evidence type="ECO:0000313" key="2">
    <source>
        <dbReference type="Proteomes" id="UP000010552"/>
    </source>
</evidence>
<dbReference type="Gene3D" id="2.60.220.50">
    <property type="match status" value="1"/>
</dbReference>